<reference evidence="7 8" key="1">
    <citation type="journal article" date="2021" name="Commun. Biol.">
        <title>The genome of Shorea leprosula (Dipterocarpaceae) highlights the ecological relevance of drought in aseasonal tropical rainforests.</title>
        <authorList>
            <person name="Ng K.K.S."/>
            <person name="Kobayashi M.J."/>
            <person name="Fawcett J.A."/>
            <person name="Hatakeyama M."/>
            <person name="Paape T."/>
            <person name="Ng C.H."/>
            <person name="Ang C.C."/>
            <person name="Tnah L.H."/>
            <person name="Lee C.T."/>
            <person name="Nishiyama T."/>
            <person name="Sese J."/>
            <person name="O'Brien M.J."/>
            <person name="Copetti D."/>
            <person name="Mohd Noor M.I."/>
            <person name="Ong R.C."/>
            <person name="Putra M."/>
            <person name="Sireger I.Z."/>
            <person name="Indrioko S."/>
            <person name="Kosugi Y."/>
            <person name="Izuno A."/>
            <person name="Isagi Y."/>
            <person name="Lee S.L."/>
            <person name="Shimizu K.K."/>
        </authorList>
    </citation>
    <scope>NUCLEOTIDE SEQUENCE [LARGE SCALE GENOMIC DNA]</scope>
    <source>
        <strain evidence="7">214</strain>
    </source>
</reference>
<keyword evidence="8" id="KW-1185">Reference proteome</keyword>
<dbReference type="InterPro" id="IPR010658">
    <property type="entry name" value="Nodulin-like"/>
</dbReference>
<feature type="non-terminal residue" evidence="7">
    <location>
        <position position="346"/>
    </location>
</feature>
<dbReference type="EMBL" id="BPVZ01000672">
    <property type="protein sequence ID" value="GKV52335.1"/>
    <property type="molecule type" value="Genomic_DNA"/>
</dbReference>
<dbReference type="PANTHER" id="PTHR21576">
    <property type="entry name" value="UNCHARACTERIZED NODULIN-LIKE PROTEIN"/>
    <property type="match status" value="1"/>
</dbReference>
<feature type="transmembrane region" description="Helical" evidence="5">
    <location>
        <begin position="253"/>
        <end position="272"/>
    </location>
</feature>
<comment type="subcellular location">
    <subcellularLocation>
        <location evidence="1">Membrane</location>
        <topology evidence="1">Multi-pass membrane protein</topology>
    </subcellularLocation>
</comment>
<dbReference type="PANTHER" id="PTHR21576:SF84">
    <property type="entry name" value="FAMILY PROTEIN, PUTATIVE, EXPRESSED-RELATED"/>
    <property type="match status" value="1"/>
</dbReference>
<dbReference type="SUPFAM" id="SSF103473">
    <property type="entry name" value="MFS general substrate transporter"/>
    <property type="match status" value="1"/>
</dbReference>
<feature type="transmembrane region" description="Helical" evidence="5">
    <location>
        <begin position="224"/>
        <end position="241"/>
    </location>
</feature>
<accession>A0AAV5MS07</accession>
<evidence type="ECO:0000259" key="6">
    <source>
        <dbReference type="Pfam" id="PF06813"/>
    </source>
</evidence>
<evidence type="ECO:0000256" key="4">
    <source>
        <dbReference type="ARBA" id="ARBA00023136"/>
    </source>
</evidence>
<sequence length="346" mass="38104">MAVPDRRGGGASSLPNIKSFAIQIITSPWFIFFGSLLTSSAAGASHVFSLYSGDIKNSLGYDQSTLNLLSFFKDLNTGVLTGLIAEVTPLWFVLFLGVVLNFFGYFMIWLAVTKRIARPAVWQMCLYVFIGSNSQTFPDTVSLVTNVKNFPQSRCVILGILKGYLGLSAAIITQLYQAIYGDDSKGLILLIGWLPAAISLVFIRTIRIMKVTPHSNELKVFYKFLYISLGLAAFLMIIIIVENKVTFTQGEYCGSAIMVLILLFLPIAAVVAEELNVWKAKQAIFEYPSLVKVITEEPTQEAVSSLNEPTLSSSAIEAKVGDQTDVSCWKTAFKPPNRGEDYTILQ</sequence>
<dbReference type="GO" id="GO:0016020">
    <property type="term" value="C:membrane"/>
    <property type="evidence" value="ECO:0007669"/>
    <property type="project" value="UniProtKB-SubCell"/>
</dbReference>
<feature type="transmembrane region" description="Helical" evidence="5">
    <location>
        <begin position="186"/>
        <end position="203"/>
    </location>
</feature>
<protein>
    <recommendedName>
        <fullName evidence="6">Nodulin-like domain-containing protein</fullName>
    </recommendedName>
</protein>
<evidence type="ECO:0000256" key="2">
    <source>
        <dbReference type="ARBA" id="ARBA00022692"/>
    </source>
</evidence>
<keyword evidence="2 5" id="KW-0812">Transmembrane</keyword>
<feature type="domain" description="Nodulin-like" evidence="6">
    <location>
        <begin position="28"/>
        <end position="270"/>
    </location>
</feature>
<dbReference type="InterPro" id="IPR036259">
    <property type="entry name" value="MFS_trans_sf"/>
</dbReference>
<keyword evidence="4 5" id="KW-0472">Membrane</keyword>
<evidence type="ECO:0000256" key="3">
    <source>
        <dbReference type="ARBA" id="ARBA00022989"/>
    </source>
</evidence>
<evidence type="ECO:0000313" key="8">
    <source>
        <dbReference type="Proteomes" id="UP001054252"/>
    </source>
</evidence>
<evidence type="ECO:0000256" key="1">
    <source>
        <dbReference type="ARBA" id="ARBA00004141"/>
    </source>
</evidence>
<feature type="transmembrane region" description="Helical" evidence="5">
    <location>
        <begin position="90"/>
        <end position="112"/>
    </location>
</feature>
<dbReference type="Pfam" id="PF06813">
    <property type="entry name" value="Nodulin-like"/>
    <property type="match status" value="1"/>
</dbReference>
<proteinExistence type="predicted"/>
<organism evidence="7 8">
    <name type="scientific">Rubroshorea leprosula</name>
    <dbReference type="NCBI Taxonomy" id="152421"/>
    <lineage>
        <taxon>Eukaryota</taxon>
        <taxon>Viridiplantae</taxon>
        <taxon>Streptophyta</taxon>
        <taxon>Embryophyta</taxon>
        <taxon>Tracheophyta</taxon>
        <taxon>Spermatophyta</taxon>
        <taxon>Magnoliopsida</taxon>
        <taxon>eudicotyledons</taxon>
        <taxon>Gunneridae</taxon>
        <taxon>Pentapetalae</taxon>
        <taxon>rosids</taxon>
        <taxon>malvids</taxon>
        <taxon>Malvales</taxon>
        <taxon>Dipterocarpaceae</taxon>
        <taxon>Rubroshorea</taxon>
    </lineage>
</organism>
<evidence type="ECO:0000313" key="7">
    <source>
        <dbReference type="EMBL" id="GKV52335.1"/>
    </source>
</evidence>
<evidence type="ECO:0000256" key="5">
    <source>
        <dbReference type="SAM" id="Phobius"/>
    </source>
</evidence>
<feature type="transmembrane region" description="Helical" evidence="5">
    <location>
        <begin position="20"/>
        <end position="42"/>
    </location>
</feature>
<keyword evidence="3 5" id="KW-1133">Transmembrane helix</keyword>
<dbReference type="AlphaFoldDB" id="A0AAV5MS07"/>
<name>A0AAV5MS07_9ROSI</name>
<comment type="caution">
    <text evidence="7">The sequence shown here is derived from an EMBL/GenBank/DDBJ whole genome shotgun (WGS) entry which is preliminary data.</text>
</comment>
<dbReference type="Proteomes" id="UP001054252">
    <property type="component" value="Unassembled WGS sequence"/>
</dbReference>
<feature type="transmembrane region" description="Helical" evidence="5">
    <location>
        <begin position="156"/>
        <end position="180"/>
    </location>
</feature>
<gene>
    <name evidence="7" type="ORF">SLEP1_g58924</name>
</gene>